<evidence type="ECO:0000256" key="2">
    <source>
        <dbReference type="ARBA" id="ARBA00022803"/>
    </source>
</evidence>
<dbReference type="OrthoDB" id="1936594at2759"/>
<feature type="repeat" description="TPR" evidence="3">
    <location>
        <begin position="706"/>
        <end position="739"/>
    </location>
</feature>
<keyword evidence="1" id="KW-0677">Repeat</keyword>
<dbReference type="AlphaFoldDB" id="A0A1Q2YGM7"/>
<dbReference type="SUPFAM" id="SSF81901">
    <property type="entry name" value="HCP-like"/>
    <property type="match status" value="1"/>
</dbReference>
<keyword evidence="5" id="KW-1185">Reference proteome</keyword>
<evidence type="ECO:0000256" key="3">
    <source>
        <dbReference type="PROSITE-ProRule" id="PRU00339"/>
    </source>
</evidence>
<protein>
    <submittedName>
        <fullName evidence="4">Uncharacterized protein</fullName>
    </submittedName>
</protein>
<dbReference type="EMBL" id="BDGI01000077">
    <property type="protein sequence ID" value="GAV28699.1"/>
    <property type="molecule type" value="Genomic_DNA"/>
</dbReference>
<proteinExistence type="predicted"/>
<dbReference type="InterPro" id="IPR019734">
    <property type="entry name" value="TPR_rpt"/>
</dbReference>
<dbReference type="Pfam" id="PF13181">
    <property type="entry name" value="TPR_8"/>
    <property type="match status" value="2"/>
</dbReference>
<dbReference type="Gene3D" id="1.25.40.10">
    <property type="entry name" value="Tetratricopeptide repeat domain"/>
    <property type="match status" value="1"/>
</dbReference>
<dbReference type="PROSITE" id="PS50005">
    <property type="entry name" value="TPR"/>
    <property type="match status" value="2"/>
</dbReference>
<dbReference type="Proteomes" id="UP000186136">
    <property type="component" value="Unassembled WGS sequence"/>
</dbReference>
<evidence type="ECO:0000256" key="1">
    <source>
        <dbReference type="ARBA" id="ARBA00022737"/>
    </source>
</evidence>
<evidence type="ECO:0000313" key="4">
    <source>
        <dbReference type="EMBL" id="GAV28699.1"/>
    </source>
</evidence>
<comment type="caution">
    <text evidence="4">The sequence shown here is derived from an EMBL/GenBank/DDBJ whole genome shotgun (WGS) entry which is preliminary data.</text>
</comment>
<organism evidence="4 5">
    <name type="scientific">Pichia membranifaciens</name>
    <dbReference type="NCBI Taxonomy" id="4926"/>
    <lineage>
        <taxon>Eukaryota</taxon>
        <taxon>Fungi</taxon>
        <taxon>Dikarya</taxon>
        <taxon>Ascomycota</taxon>
        <taxon>Saccharomycotina</taxon>
        <taxon>Pichiomycetes</taxon>
        <taxon>Pichiales</taxon>
        <taxon>Pichiaceae</taxon>
        <taxon>Pichia</taxon>
    </lineage>
</organism>
<dbReference type="PANTHER" id="PTHR16193:SF0">
    <property type="entry name" value="TETRATRICOPEPTIDE REPEAT PROTEIN 27"/>
    <property type="match status" value="1"/>
</dbReference>
<dbReference type="InterPro" id="IPR044244">
    <property type="entry name" value="TTC27/Emw1"/>
</dbReference>
<reference evidence="4 5" key="1">
    <citation type="submission" date="2016-08" db="EMBL/GenBank/DDBJ databases">
        <title>Whole genome shotgun sequence of Pichia membranifaciens KS47-1.</title>
        <authorList>
            <person name="Konishi M."/>
            <person name="Ishida M."/>
            <person name="Arakawa T."/>
            <person name="Kato Y."/>
            <person name="Horiuchi J."/>
        </authorList>
    </citation>
    <scope>NUCLEOTIDE SEQUENCE [LARGE SCALE GENOMIC DNA]</scope>
    <source>
        <strain evidence="4 5">KS47-1</strain>
    </source>
</reference>
<dbReference type="PANTHER" id="PTHR16193">
    <property type="entry name" value="TETRATRICOPEPTIDE REPEAT PROTEIN 27"/>
    <property type="match status" value="1"/>
</dbReference>
<feature type="repeat" description="TPR" evidence="3">
    <location>
        <begin position="605"/>
        <end position="638"/>
    </location>
</feature>
<dbReference type="SMART" id="SM00028">
    <property type="entry name" value="TPR"/>
    <property type="match status" value="4"/>
</dbReference>
<dbReference type="InterPro" id="IPR011990">
    <property type="entry name" value="TPR-like_helical_dom_sf"/>
</dbReference>
<gene>
    <name evidence="4" type="ORF">PMKS-002173</name>
</gene>
<accession>A0A1Q2YGM7</accession>
<evidence type="ECO:0000313" key="5">
    <source>
        <dbReference type="Proteomes" id="UP000186136"/>
    </source>
</evidence>
<keyword evidence="2 3" id="KW-0802">TPR repeat</keyword>
<sequence length="978" mass="111046">MGNELKKLYASLILQNGALVPDKSEINQEIIDQCKALINGHYITFMKTSVISKCIIHNEDVKRITEAFISDSSVSLQSYLEQLVFVVENNINEIYLSGEIKKTYILLFAMLVLQCFIVPNFSGPNLPFENTYDETGFFSLLLTGNEEFNRRLQSESLSLLTISGLSPYNLTKSPILLVLALKFFEKLQGAKISLLDSSNVKLKSDALVENSFDSESIKKDDPHSFISGALCWWRARALQVQQSLLLDVSSELTSLSLLLLSNKTVDSLVDHSTPNSDTNQSLLIEYYLERASISIAGELESQTLDAILNANKVSGLSLILTGCKAKMTKYQQKSTATLTVLAKSHDALLRSEQNEQSFNPQDVKLNDDLFLEMPQYDSLGDSELLNQNESEDNEFIKRIKLDFVNMASSEASLPSTKDKLLPTAIKESDVPEQLSNIDCNKQPRLANLDYVQLILRMQAILNNTPSDNALVNEELIAIIQRILFTTGNTVNWLVFSRALWYRSLLETARPRTVERGILQLYSLVEELGVTGDKTARLFPKTEDEIKFSDEFKNFTSIEKPLINSIRLRYVYLIPLMPKWSMDSKLAEKLVELGAFKSALEIYERLEKWTDVALCYASTGDKARSIEYIKKALDDDPNDARSWSVLGDIESNPEYWIKAWEVGRYANSKRSLAKYYYNPPKDSGLTKDLQKAIDNMFECLTANPINFDNWFFYGCMGLEIGNYELAAEAFTRCVSLDDTNSYSWSNLASALIQLDKLSEAFTALQKSVNSGDSAKKAWKIWENYMLVAVKLGKWDDVLYSSIILLNRKKELEHDDSSIDLPVLEKLAELLISEPFDSSRRETYYQKTCTQFICEMVPSVVLHDARIWRIVAKVDLWRNKPWLALEDYEKAYRAVTNNPDLNTDESIWKNAAEACTELVSAYENFGELEGRHGAGDVVCKDWKFKAKSTVRSLLSKGKSTWEYTDDYEKLQELKAEIMNL</sequence>
<name>A0A1Q2YGM7_9ASCO</name>